<comment type="cofactor">
    <cofactor evidence="1">
        <name>[4Fe-4S] cluster</name>
        <dbReference type="ChEBI" id="CHEBI:49883"/>
    </cofactor>
</comment>
<organism evidence="2">
    <name type="scientific">Chitinibacter mangrovi</name>
    <dbReference type="NCBI Taxonomy" id="3153927"/>
    <lineage>
        <taxon>Bacteria</taxon>
        <taxon>Pseudomonadati</taxon>
        <taxon>Pseudomonadota</taxon>
        <taxon>Betaproteobacteria</taxon>
        <taxon>Neisseriales</taxon>
        <taxon>Chitinibacteraceae</taxon>
        <taxon>Chitinibacter</taxon>
    </lineage>
</organism>
<dbReference type="HAMAP" id="MF_02233">
    <property type="entry name" value="UbiV"/>
    <property type="match status" value="1"/>
</dbReference>
<dbReference type="GO" id="GO:0006744">
    <property type="term" value="P:ubiquinone biosynthetic process"/>
    <property type="evidence" value="ECO:0007669"/>
    <property type="project" value="UniProtKB-UniRule"/>
</dbReference>
<dbReference type="InterPro" id="IPR043693">
    <property type="entry name" value="UbiV"/>
</dbReference>
<dbReference type="GO" id="GO:0051539">
    <property type="term" value="F:4 iron, 4 sulfur cluster binding"/>
    <property type="evidence" value="ECO:0007669"/>
    <property type="project" value="UniProtKB-UniRule"/>
</dbReference>
<dbReference type="RefSeq" id="WP_348943748.1">
    <property type="nucleotide sequence ID" value="NZ_CP157355.1"/>
</dbReference>
<feature type="binding site" evidence="1">
    <location>
        <position position="187"/>
    </location>
    <ligand>
        <name>[4Fe-4S] cluster</name>
        <dbReference type="ChEBI" id="CHEBI:49883"/>
    </ligand>
</feature>
<keyword evidence="1" id="KW-0411">Iron-sulfur</keyword>
<feature type="binding site" evidence="1">
    <location>
        <position position="174"/>
    </location>
    <ligand>
        <name>[4Fe-4S] cluster</name>
        <dbReference type="ChEBI" id="CHEBI:49883"/>
    </ligand>
</feature>
<comment type="similarity">
    <text evidence="1">Belongs to the peptidase U32 family. UbiV subfamily.</text>
</comment>
<dbReference type="AlphaFoldDB" id="A0AAU7F619"/>
<dbReference type="PANTHER" id="PTHR30217:SF11">
    <property type="entry name" value="UBIQUINONE BIOSYNTHESIS PROTEIN UBIV"/>
    <property type="match status" value="1"/>
</dbReference>
<dbReference type="InterPro" id="IPR001539">
    <property type="entry name" value="Peptidase_U32"/>
</dbReference>
<accession>A0AAU7F619</accession>
<dbReference type="KEGG" id="cmav:ABHF33_09560"/>
<feature type="binding site" evidence="1">
    <location>
        <position position="191"/>
    </location>
    <ligand>
        <name>[4Fe-4S] cluster</name>
        <dbReference type="ChEBI" id="CHEBI:49883"/>
    </ligand>
</feature>
<gene>
    <name evidence="1" type="primary">ubiV</name>
    <name evidence="2" type="ORF">ABHF33_09560</name>
</gene>
<keyword evidence="1" id="KW-0408">Iron</keyword>
<sequence length="293" mass="32051">MQLTLGPLLYYWPKQQVLDFYAQAADWPVLSIYLGEVVCARRHELRTADWLALGTELAQSGKQVIYSSQAVLESGSDLSSLRKLAQAGGLLEANDLGAIRIAREAGIAYIAGPHLNIYNGPALDWHANAGATRWVAPLEASANTVAAILAEKTVAIETEIFAHGRLPLAFSARCFTARHFDLSKDACEFKCIEHADGMLLKTREGQDFLRINGIQTQSAACHALINDVPQLRNIDYLRISPQAGYTAEIIAAYYSQINTHANTANWTQINPEGLVNGYWHGQAGIRSMQGASQ</sequence>
<evidence type="ECO:0000313" key="2">
    <source>
        <dbReference type="EMBL" id="XBL99318.1"/>
    </source>
</evidence>
<dbReference type="InterPro" id="IPR051454">
    <property type="entry name" value="RNA/ubiquinone_mod_enzymes"/>
</dbReference>
<dbReference type="GO" id="GO:0046872">
    <property type="term" value="F:metal ion binding"/>
    <property type="evidence" value="ECO:0007669"/>
    <property type="project" value="UniProtKB-KW"/>
</dbReference>
<dbReference type="PANTHER" id="PTHR30217">
    <property type="entry name" value="PEPTIDASE U32 FAMILY"/>
    <property type="match status" value="1"/>
</dbReference>
<dbReference type="Pfam" id="PF01136">
    <property type="entry name" value="Peptidase_U32"/>
    <property type="match status" value="1"/>
</dbReference>
<proteinExistence type="inferred from homology"/>
<protein>
    <recommendedName>
        <fullName evidence="1">Ubiquinone biosynthesis protein UbiV</fullName>
    </recommendedName>
</protein>
<keyword evidence="1" id="KW-0479">Metal-binding</keyword>
<feature type="binding site" evidence="1">
    <location>
        <position position="39"/>
    </location>
    <ligand>
        <name>[4Fe-4S] cluster</name>
        <dbReference type="ChEBI" id="CHEBI:49883"/>
    </ligand>
</feature>
<comment type="subunit">
    <text evidence="1">Forms a heterodimer with UbiU.</text>
</comment>
<reference evidence="2" key="1">
    <citation type="submission" date="2024-05" db="EMBL/GenBank/DDBJ databases">
        <authorList>
            <person name="Yang L."/>
            <person name="Pan L."/>
        </authorList>
    </citation>
    <scope>NUCLEOTIDE SEQUENCE</scope>
    <source>
        <strain evidence="2">FCG-7</strain>
    </source>
</reference>
<keyword evidence="1" id="KW-0831">Ubiquinone biosynthesis</keyword>
<comment type="pathway">
    <text evidence="1">Cofactor biosynthesis; ubiquinone biosynthesis.</text>
</comment>
<dbReference type="EMBL" id="CP157355">
    <property type="protein sequence ID" value="XBL99318.1"/>
    <property type="molecule type" value="Genomic_DNA"/>
</dbReference>
<name>A0AAU7F619_9NEIS</name>
<dbReference type="NCBIfam" id="NF011991">
    <property type="entry name" value="PRK15447.1"/>
    <property type="match status" value="1"/>
</dbReference>
<comment type="function">
    <text evidence="1">Required for O(2)-independent ubiquinone (coenzyme Q) biosynthesis. Together with UbiU, is essential for the C6-hydroxylation reaction in the oxygen-independent ubiquinone biosynthesis pathway.</text>
</comment>
<evidence type="ECO:0000256" key="1">
    <source>
        <dbReference type="HAMAP-Rule" id="MF_02233"/>
    </source>
</evidence>
<keyword evidence="1" id="KW-0004">4Fe-4S</keyword>